<comment type="subcellular location">
    <subcellularLocation>
        <location evidence="1">Nucleus</location>
    </subcellularLocation>
</comment>
<dbReference type="GO" id="GO:0002376">
    <property type="term" value="P:immune system process"/>
    <property type="evidence" value="ECO:0007669"/>
    <property type="project" value="TreeGrafter"/>
</dbReference>
<evidence type="ECO:0000256" key="4">
    <source>
        <dbReference type="ARBA" id="ARBA00023159"/>
    </source>
</evidence>
<evidence type="ECO:0000256" key="1">
    <source>
        <dbReference type="ARBA" id="ARBA00004123"/>
    </source>
</evidence>
<evidence type="ECO:0000256" key="6">
    <source>
        <dbReference type="ARBA" id="ARBA00023242"/>
    </source>
</evidence>
<dbReference type="InterPro" id="IPR008984">
    <property type="entry name" value="SMAD_FHA_dom_sf"/>
</dbReference>
<keyword evidence="4" id="KW-0010">Activator</keyword>
<keyword evidence="6" id="KW-0539">Nucleus</keyword>
<dbReference type="InterPro" id="IPR001346">
    <property type="entry name" value="Interferon_reg_fact_DNA-bd_dom"/>
</dbReference>
<dbReference type="PANTHER" id="PTHR11949">
    <property type="entry name" value="INTERFERON REGULATORY FACTOR"/>
    <property type="match status" value="1"/>
</dbReference>
<dbReference type="EMBL" id="OX395138">
    <property type="protein sequence ID" value="CAI5790062.1"/>
    <property type="molecule type" value="Genomic_DNA"/>
</dbReference>
<dbReference type="InterPro" id="IPR036390">
    <property type="entry name" value="WH_DNA-bd_sf"/>
</dbReference>
<evidence type="ECO:0000256" key="2">
    <source>
        <dbReference type="ARBA" id="ARBA00023015"/>
    </source>
</evidence>
<keyword evidence="2" id="KW-0805">Transcription regulation</keyword>
<dbReference type="PROSITE" id="PS51507">
    <property type="entry name" value="IRF_2"/>
    <property type="match status" value="1"/>
</dbReference>
<keyword evidence="3" id="KW-0238">DNA-binding</keyword>
<evidence type="ECO:0000256" key="3">
    <source>
        <dbReference type="ARBA" id="ARBA00023125"/>
    </source>
</evidence>
<dbReference type="InterPro" id="IPR017855">
    <property type="entry name" value="SMAD-like_dom_sf"/>
</dbReference>
<dbReference type="SUPFAM" id="SSF46785">
    <property type="entry name" value="Winged helix' DNA-binding domain"/>
    <property type="match status" value="1"/>
</dbReference>
<dbReference type="GO" id="GO:0005634">
    <property type="term" value="C:nucleus"/>
    <property type="evidence" value="ECO:0007669"/>
    <property type="project" value="UniProtKB-SubCell"/>
</dbReference>
<dbReference type="GO" id="GO:0045944">
    <property type="term" value="P:positive regulation of transcription by RNA polymerase II"/>
    <property type="evidence" value="ECO:0007669"/>
    <property type="project" value="UniProtKB-ARBA"/>
</dbReference>
<dbReference type="FunFam" id="1.10.10.10:FF:000041">
    <property type="entry name" value="Interferon regulatory factor 4"/>
    <property type="match status" value="1"/>
</dbReference>
<evidence type="ECO:0000259" key="7">
    <source>
        <dbReference type="PROSITE" id="PS51507"/>
    </source>
</evidence>
<reference evidence="8" key="1">
    <citation type="submission" date="2022-12" db="EMBL/GenBank/DDBJ databases">
        <authorList>
            <person name="Alioto T."/>
            <person name="Alioto T."/>
            <person name="Gomez Garrido J."/>
        </authorList>
    </citation>
    <scope>NUCLEOTIDE SEQUENCE</scope>
</reference>
<gene>
    <name evidence="8" type="ORF">PODLI_1B033134</name>
</gene>
<dbReference type="Gene3D" id="1.10.10.10">
    <property type="entry name" value="Winged helix-like DNA-binding domain superfamily/Winged helix DNA-binding domain"/>
    <property type="match status" value="1"/>
</dbReference>
<dbReference type="Gene3D" id="2.60.200.10">
    <property type="match status" value="1"/>
</dbReference>
<name>A0AA35L6B2_9SAUR</name>
<sequence length="494" mass="54768">MPRALGCKSDSDSSPMGTQRPLIVPWLIEQLDARRYPGLSWLNPERTLFRVPWKHGSRQNICDEDFQLFEDWAIARGRHRPGIDQRMPSEWKRNFRSALNRKEGIRMFQDNSTDSEDPHKVFEILHAPNLNDSAQGAAVGDVSPTLSGSTGLYGGSSSSSQGDTLESMLSSLEYCSPAEAVPSLCSMYQMGCREESCESAAGAENLACIGGLPPFSLDMNLPVIAEPQLDQILGADTFAVAAENPAFCGGLPPSELNLVPPTTAATPLQNLLSSYTFGSDFEVRVYYRGRLVLADVFKNMRGLCFVPPGSQGCYRDLADVVLPDPVCLNDSLQVTYTQRLLRGVAPGVVLRIEGMTLCGMRQGHCHVSWSHSEMPEDETTHGVLPKEQLGPIYSVQQFVQDLVGYMEGKQGSPKYTLWLCFGEDWPDTRRPWKKKLLMVEVILKTLEGLYELSQSSGASSLKGAEPDLRISDSLQGSFLNQLREWREKMEVQFN</sequence>
<dbReference type="Pfam" id="PF00605">
    <property type="entry name" value="IRF"/>
    <property type="match status" value="1"/>
</dbReference>
<accession>A0AA35L6B2</accession>
<evidence type="ECO:0000256" key="5">
    <source>
        <dbReference type="ARBA" id="ARBA00023163"/>
    </source>
</evidence>
<evidence type="ECO:0000313" key="9">
    <source>
        <dbReference type="Proteomes" id="UP001178461"/>
    </source>
</evidence>
<protein>
    <submittedName>
        <fullName evidence="8">Interferon regulatory factor 3</fullName>
    </submittedName>
</protein>
<dbReference type="GO" id="GO:0000978">
    <property type="term" value="F:RNA polymerase II cis-regulatory region sequence-specific DNA binding"/>
    <property type="evidence" value="ECO:0007669"/>
    <property type="project" value="TreeGrafter"/>
</dbReference>
<proteinExistence type="predicted"/>
<dbReference type="AlphaFoldDB" id="A0AA35L6B2"/>
<evidence type="ECO:0000313" key="8">
    <source>
        <dbReference type="EMBL" id="CAI5790062.1"/>
    </source>
</evidence>
<dbReference type="CDD" id="cd00103">
    <property type="entry name" value="IRF"/>
    <property type="match status" value="1"/>
</dbReference>
<keyword evidence="9" id="KW-1185">Reference proteome</keyword>
<dbReference type="SUPFAM" id="SSF49879">
    <property type="entry name" value="SMAD/FHA domain"/>
    <property type="match status" value="1"/>
</dbReference>
<dbReference type="InterPro" id="IPR019471">
    <property type="entry name" value="Interferon_reg_factor-3"/>
</dbReference>
<dbReference type="SMART" id="SM00348">
    <property type="entry name" value="IRF"/>
    <property type="match status" value="1"/>
</dbReference>
<dbReference type="SMART" id="SM01243">
    <property type="entry name" value="IRF-3"/>
    <property type="match status" value="1"/>
</dbReference>
<keyword evidence="5" id="KW-0804">Transcription</keyword>
<dbReference type="InterPro" id="IPR036388">
    <property type="entry name" value="WH-like_DNA-bd_sf"/>
</dbReference>
<organism evidence="8 9">
    <name type="scientific">Podarcis lilfordi</name>
    <name type="common">Lilford's wall lizard</name>
    <dbReference type="NCBI Taxonomy" id="74358"/>
    <lineage>
        <taxon>Eukaryota</taxon>
        <taxon>Metazoa</taxon>
        <taxon>Chordata</taxon>
        <taxon>Craniata</taxon>
        <taxon>Vertebrata</taxon>
        <taxon>Euteleostomi</taxon>
        <taxon>Lepidosauria</taxon>
        <taxon>Squamata</taxon>
        <taxon>Bifurcata</taxon>
        <taxon>Unidentata</taxon>
        <taxon>Episquamata</taxon>
        <taxon>Laterata</taxon>
        <taxon>Lacertibaenia</taxon>
        <taxon>Lacertidae</taxon>
        <taxon>Podarcis</taxon>
    </lineage>
</organism>
<dbReference type="Pfam" id="PF10401">
    <property type="entry name" value="IRF-3"/>
    <property type="match status" value="1"/>
</dbReference>
<dbReference type="PANTHER" id="PTHR11949:SF1">
    <property type="entry name" value="INTERFERON REGULATORY FACTOR 3"/>
    <property type="match status" value="1"/>
</dbReference>
<dbReference type="PRINTS" id="PR00267">
    <property type="entry name" value="INTFRNREGFCT"/>
</dbReference>
<feature type="domain" description="IRF tryptophan pentad repeat" evidence="7">
    <location>
        <begin position="20"/>
        <end position="126"/>
    </location>
</feature>
<dbReference type="Proteomes" id="UP001178461">
    <property type="component" value="Chromosome 13"/>
</dbReference>
<dbReference type="GO" id="GO:0000981">
    <property type="term" value="F:DNA-binding transcription factor activity, RNA polymerase II-specific"/>
    <property type="evidence" value="ECO:0007669"/>
    <property type="project" value="TreeGrafter"/>
</dbReference>